<dbReference type="EnsemblMetazoa" id="CLYHEMT020017.1">
    <property type="protein sequence ID" value="CLYHEMP020017.1"/>
    <property type="gene ID" value="CLYHEMG020017"/>
</dbReference>
<dbReference type="RefSeq" id="XP_066929524.1">
    <property type="nucleotide sequence ID" value="XM_067073423.1"/>
</dbReference>
<organism evidence="2 3">
    <name type="scientific">Clytia hemisphaerica</name>
    <dbReference type="NCBI Taxonomy" id="252671"/>
    <lineage>
        <taxon>Eukaryota</taxon>
        <taxon>Metazoa</taxon>
        <taxon>Cnidaria</taxon>
        <taxon>Hydrozoa</taxon>
        <taxon>Hydroidolina</taxon>
        <taxon>Leptothecata</taxon>
        <taxon>Obeliida</taxon>
        <taxon>Clytiidae</taxon>
        <taxon>Clytia</taxon>
    </lineage>
</organism>
<evidence type="ECO:0000313" key="3">
    <source>
        <dbReference type="Proteomes" id="UP000594262"/>
    </source>
</evidence>
<feature type="transmembrane region" description="Helical" evidence="1">
    <location>
        <begin position="429"/>
        <end position="449"/>
    </location>
</feature>
<feature type="transmembrane region" description="Helical" evidence="1">
    <location>
        <begin position="267"/>
        <end position="285"/>
    </location>
</feature>
<feature type="transmembrane region" description="Helical" evidence="1">
    <location>
        <begin position="394"/>
        <end position="417"/>
    </location>
</feature>
<feature type="transmembrane region" description="Helical" evidence="1">
    <location>
        <begin position="197"/>
        <end position="222"/>
    </location>
</feature>
<feature type="transmembrane region" description="Helical" evidence="1">
    <location>
        <begin position="228"/>
        <end position="247"/>
    </location>
</feature>
<dbReference type="OrthoDB" id="5984966at2759"/>
<dbReference type="Proteomes" id="UP000594262">
    <property type="component" value="Unplaced"/>
</dbReference>
<protein>
    <submittedName>
        <fullName evidence="2">Uncharacterized protein</fullName>
    </submittedName>
</protein>
<feature type="transmembrane region" description="Helical" evidence="1">
    <location>
        <begin position="111"/>
        <end position="127"/>
    </location>
</feature>
<keyword evidence="1" id="KW-1133">Transmembrane helix</keyword>
<accession>A0A7M6DPD1</accession>
<name>A0A7M6DPD1_9CNID</name>
<sequence length="488" mass="56163">MAENLQESEENLVTSVTNADLESFINHDPEDIVYKEFENDPNVATDPHFKWKCMKTVFLLNFFGAFGVGLLSILCVYFDLNFSNLCDSTKWINLPHNIKIAHLYSKAASDQIYLFWYVINLLLVFEVSKIQRQVLILANLLAGCVCTIWRLSTVATDLYGKSSLLGAPQFLIFIVMSIYTTSVVLKERITTGFWRRLIVTLNVNNQIIIAFVFYLVHFYVILPTFIKASIYIRLAMAFFIPIVGYGARILCRVCLQHIKHILHPGRLYILSAGLHALTVTLYRILQASVQSTWAFIALGLAHSVVGFIDKISVLYQRSALSFVCRKFCFRVYRVKRNPREMRESADILILNLVYELWGVMITCFTYTLYAVQHSIPLNPKIEKEYTQGPVIRDLMYRIIFTICVETISSTLAVFWVIKKSNFAIIKLWTVKWKLYCFVLAMNAIFPLILASKTLVNITEESFTLFLIDSGRQDLASKLKMCNYTSRPY</sequence>
<feature type="transmembrane region" description="Helical" evidence="1">
    <location>
        <begin position="164"/>
        <end position="185"/>
    </location>
</feature>
<keyword evidence="1" id="KW-0472">Membrane</keyword>
<dbReference type="GeneID" id="136817082"/>
<feature type="transmembrane region" description="Helical" evidence="1">
    <location>
        <begin position="58"/>
        <end position="80"/>
    </location>
</feature>
<reference evidence="2" key="1">
    <citation type="submission" date="2021-01" db="UniProtKB">
        <authorList>
            <consortium name="EnsemblMetazoa"/>
        </authorList>
    </citation>
    <scope>IDENTIFICATION</scope>
</reference>
<dbReference type="AlphaFoldDB" id="A0A7M6DPD1"/>
<feature type="transmembrane region" description="Helical" evidence="1">
    <location>
        <begin position="134"/>
        <end position="152"/>
    </location>
</feature>
<keyword evidence="3" id="KW-1185">Reference proteome</keyword>
<feature type="transmembrane region" description="Helical" evidence="1">
    <location>
        <begin position="291"/>
        <end position="308"/>
    </location>
</feature>
<feature type="transmembrane region" description="Helical" evidence="1">
    <location>
        <begin position="345"/>
        <end position="369"/>
    </location>
</feature>
<keyword evidence="1" id="KW-0812">Transmembrane</keyword>
<proteinExistence type="predicted"/>
<evidence type="ECO:0000256" key="1">
    <source>
        <dbReference type="SAM" id="Phobius"/>
    </source>
</evidence>
<evidence type="ECO:0000313" key="2">
    <source>
        <dbReference type="EnsemblMetazoa" id="CLYHEMP020017.1"/>
    </source>
</evidence>